<comment type="pathway">
    <text evidence="5">Cofactor metabolism; pyridoxal 5'-phosphate salvage; pyridoxal 5'-phosphate from pyridoxamine 5'-phosphate: step 1/1.</text>
</comment>
<comment type="pathway">
    <text evidence="5">Cofactor metabolism; pyridoxal 5'-phosphate salvage; pyridoxal 5'-phosphate from pyridoxine 5'-phosphate: step 1/1.</text>
</comment>
<organism evidence="10 11">
    <name type="scientific">Candidatus Endobugula sertula</name>
    <name type="common">Bugula neritina bacterial symbiont</name>
    <dbReference type="NCBI Taxonomy" id="62101"/>
    <lineage>
        <taxon>Bacteria</taxon>
        <taxon>Pseudomonadati</taxon>
        <taxon>Pseudomonadota</taxon>
        <taxon>Gammaproteobacteria</taxon>
        <taxon>Cellvibrionales</taxon>
        <taxon>Cellvibrionaceae</taxon>
        <taxon>Candidatus Endobugula</taxon>
    </lineage>
</organism>
<keyword evidence="3 5" id="KW-0288">FMN</keyword>
<reference evidence="10 11" key="1">
    <citation type="journal article" date="2016" name="Appl. Environ. Microbiol.">
        <title>Lack of Overt Genome Reduction in the Bryostatin-Producing Bryozoan Symbiont "Candidatus Endobugula sertula".</title>
        <authorList>
            <person name="Miller I.J."/>
            <person name="Vanee N."/>
            <person name="Fong S.S."/>
            <person name="Lim-Fong G.E."/>
            <person name="Kwan J.C."/>
        </authorList>
    </citation>
    <scope>NUCLEOTIDE SEQUENCE [LARGE SCALE GENOMIC DNA]</scope>
    <source>
        <strain evidence="10">AB1-4</strain>
    </source>
</reference>
<dbReference type="SUPFAM" id="SSF50475">
    <property type="entry name" value="FMN-binding split barrel"/>
    <property type="match status" value="1"/>
</dbReference>
<dbReference type="PIRSF" id="PIRSF000190">
    <property type="entry name" value="Pyd_amn-ph_oxd"/>
    <property type="match status" value="1"/>
</dbReference>
<feature type="binding site" evidence="5 7">
    <location>
        <position position="194"/>
    </location>
    <ligand>
        <name>FMN</name>
        <dbReference type="ChEBI" id="CHEBI:58210"/>
    </ligand>
</feature>
<dbReference type="Pfam" id="PF01243">
    <property type="entry name" value="PNPOx_N"/>
    <property type="match status" value="1"/>
</dbReference>
<feature type="binding site" evidence="5 7">
    <location>
        <begin position="60"/>
        <end position="65"/>
    </location>
    <ligand>
        <name>FMN</name>
        <dbReference type="ChEBI" id="CHEBI:58210"/>
    </ligand>
</feature>
<feature type="binding site" evidence="5 7">
    <location>
        <begin position="75"/>
        <end position="76"/>
    </location>
    <ligand>
        <name>FMN</name>
        <dbReference type="ChEBI" id="CHEBI:58210"/>
    </ligand>
</feature>
<gene>
    <name evidence="5" type="primary">pdxH</name>
    <name evidence="10" type="ORF">AB835_10740</name>
</gene>
<dbReference type="PROSITE" id="PS01064">
    <property type="entry name" value="PYRIDOX_OXIDASE"/>
    <property type="match status" value="1"/>
</dbReference>
<feature type="binding site" evidence="5 6">
    <location>
        <position position="130"/>
    </location>
    <ligand>
        <name>substrate</name>
    </ligand>
</feature>
<dbReference type="Gene3D" id="2.30.110.10">
    <property type="entry name" value="Electron Transport, Fmn-binding Protein, Chain A"/>
    <property type="match status" value="1"/>
</dbReference>
<dbReference type="UniPathway" id="UPA01068">
    <property type="reaction ID" value="UER00304"/>
</dbReference>
<dbReference type="Pfam" id="PF10590">
    <property type="entry name" value="PNP_phzG_C"/>
    <property type="match status" value="1"/>
</dbReference>
<comment type="similarity">
    <text evidence="1 5">Belongs to the pyridoxamine 5'-phosphate oxidase family.</text>
</comment>
<comment type="function">
    <text evidence="5">Catalyzes the oxidation of either pyridoxine 5'-phosphate (PNP) or pyridoxamine 5'-phosphate (PMP) into pyridoxal 5'-phosphate (PLP).</text>
</comment>
<feature type="binding site" evidence="6">
    <location>
        <begin position="7"/>
        <end position="10"/>
    </location>
    <ligand>
        <name>substrate</name>
    </ligand>
</feature>
<feature type="binding site" evidence="5 7">
    <location>
        <position position="104"/>
    </location>
    <ligand>
        <name>FMN</name>
        <dbReference type="ChEBI" id="CHEBI:58210"/>
    </ligand>
</feature>
<dbReference type="NCBIfam" id="NF004231">
    <property type="entry name" value="PRK05679.1"/>
    <property type="match status" value="1"/>
</dbReference>
<dbReference type="Proteomes" id="UP000242502">
    <property type="component" value="Unassembled WGS sequence"/>
</dbReference>
<evidence type="ECO:0000256" key="3">
    <source>
        <dbReference type="ARBA" id="ARBA00022643"/>
    </source>
</evidence>
<accession>A0A1D2QNE2</accession>
<evidence type="ECO:0000313" key="10">
    <source>
        <dbReference type="EMBL" id="ODS23073.1"/>
    </source>
</evidence>
<dbReference type="GO" id="GO:0010181">
    <property type="term" value="F:FMN binding"/>
    <property type="evidence" value="ECO:0007669"/>
    <property type="project" value="UniProtKB-UniRule"/>
</dbReference>
<sequence>MKLQDFRREYLQGGLRRHQLNNDPILQFKAWLHQAIEAQICDPTAMTLATVDEQRRPSQRIVLLKQVDHQGFVFFTNKQSHKARMMLENDRVGLHFPWYPLERQVSIGGRVESLPLDDVKNYFASRPKDSQLSAWASHQSEIISSREHLIKQYTKMQEKYANSDIPLPDFWGGYRVVPDVVEFWQGGARRLHDRFLYTLTPEGEWRIDRLSP</sequence>
<dbReference type="PANTHER" id="PTHR10851">
    <property type="entry name" value="PYRIDOXINE-5-PHOSPHATE OXIDASE"/>
    <property type="match status" value="1"/>
</dbReference>
<dbReference type="PANTHER" id="PTHR10851:SF0">
    <property type="entry name" value="PYRIDOXINE-5'-PHOSPHATE OXIDASE"/>
    <property type="match status" value="1"/>
</dbReference>
<evidence type="ECO:0000259" key="9">
    <source>
        <dbReference type="Pfam" id="PF10590"/>
    </source>
</evidence>
<keyword evidence="4 5" id="KW-0560">Oxidoreductase</keyword>
<feature type="binding site" evidence="5 6">
    <location>
        <position position="65"/>
    </location>
    <ligand>
        <name>substrate</name>
    </ligand>
</feature>
<feature type="binding site" evidence="5 6">
    <location>
        <position position="126"/>
    </location>
    <ligand>
        <name>substrate</name>
    </ligand>
</feature>
<feature type="domain" description="Pyridoxine 5'-phosphate oxidase dimerisation C-terminal" evidence="9">
    <location>
        <begin position="171"/>
        <end position="212"/>
    </location>
</feature>
<feature type="binding site" evidence="5 7">
    <location>
        <position position="82"/>
    </location>
    <ligand>
        <name>FMN</name>
        <dbReference type="ChEBI" id="CHEBI:58210"/>
    </ligand>
</feature>
<feature type="binding site" evidence="5 6">
    <location>
        <position position="122"/>
    </location>
    <ligand>
        <name>substrate</name>
    </ligand>
</feature>
<dbReference type="GO" id="GO:0004733">
    <property type="term" value="F:pyridoxamine phosphate oxidase activity"/>
    <property type="evidence" value="ECO:0007669"/>
    <property type="project" value="UniProtKB-UniRule"/>
</dbReference>
<feature type="binding site" evidence="5 7">
    <location>
        <begin position="139"/>
        <end position="140"/>
    </location>
    <ligand>
        <name>FMN</name>
        <dbReference type="ChEBI" id="CHEBI:58210"/>
    </ligand>
</feature>
<dbReference type="InterPro" id="IPR012349">
    <property type="entry name" value="Split_barrel_FMN-bd"/>
</dbReference>
<comment type="caution">
    <text evidence="5">Lacks conserved residue(s) required for the propagation of feature annotation.</text>
</comment>
<comment type="cofactor">
    <cofactor evidence="5 7">
        <name>FMN</name>
        <dbReference type="ChEBI" id="CHEBI:58210"/>
    </cofactor>
    <text evidence="5 7">Binds 1 FMN per subunit.</text>
</comment>
<keyword evidence="2 5" id="KW-0285">Flavoprotein</keyword>
<dbReference type="GO" id="GO:0008615">
    <property type="term" value="P:pyridoxine biosynthetic process"/>
    <property type="evidence" value="ECO:0007669"/>
    <property type="project" value="UniProtKB-UniRule"/>
</dbReference>
<dbReference type="InterPro" id="IPR019576">
    <property type="entry name" value="Pyridoxamine_oxidase_dimer_C"/>
</dbReference>
<evidence type="ECO:0000259" key="8">
    <source>
        <dbReference type="Pfam" id="PF01243"/>
    </source>
</evidence>
<proteinExistence type="inferred from homology"/>
<evidence type="ECO:0000256" key="4">
    <source>
        <dbReference type="ARBA" id="ARBA00023002"/>
    </source>
</evidence>
<evidence type="ECO:0000313" key="11">
    <source>
        <dbReference type="Proteomes" id="UP000242502"/>
    </source>
</evidence>
<feature type="binding site" evidence="5 6">
    <location>
        <begin position="190"/>
        <end position="192"/>
    </location>
    <ligand>
        <name>substrate</name>
    </ligand>
</feature>
<evidence type="ECO:0000256" key="6">
    <source>
        <dbReference type="PIRSR" id="PIRSR000190-1"/>
    </source>
</evidence>
<dbReference type="STRING" id="62101.AB835_10740"/>
<dbReference type="HAMAP" id="MF_01629">
    <property type="entry name" value="PdxH"/>
    <property type="match status" value="1"/>
</dbReference>
<dbReference type="EC" id="1.4.3.5" evidence="5"/>
<comment type="catalytic activity">
    <reaction evidence="5">
        <text>pyridoxine 5'-phosphate + O2 = pyridoxal 5'-phosphate + H2O2</text>
        <dbReference type="Rhea" id="RHEA:15149"/>
        <dbReference type="ChEBI" id="CHEBI:15379"/>
        <dbReference type="ChEBI" id="CHEBI:16240"/>
        <dbReference type="ChEBI" id="CHEBI:58589"/>
        <dbReference type="ChEBI" id="CHEBI:597326"/>
        <dbReference type="EC" id="1.4.3.5"/>
    </reaction>
</comment>
<dbReference type="AlphaFoldDB" id="A0A1D2QNE2"/>
<feature type="binding site" evidence="5 7">
    <location>
        <position position="184"/>
    </location>
    <ligand>
        <name>FMN</name>
        <dbReference type="ChEBI" id="CHEBI:58210"/>
    </ligand>
</feature>
<name>A0A1D2QNE2_9GAMM</name>
<feature type="domain" description="Pyridoxamine 5'-phosphate oxidase N-terminal" evidence="8">
    <location>
        <begin position="32"/>
        <end position="152"/>
    </location>
</feature>
<comment type="caution">
    <text evidence="10">The sequence shown here is derived from an EMBL/GenBank/DDBJ whole genome shotgun (WGS) entry which is preliminary data.</text>
</comment>
<dbReference type="InterPro" id="IPR019740">
    <property type="entry name" value="Pyridox_Oxase_CS"/>
</dbReference>
<comment type="subunit">
    <text evidence="5">Homodimer.</text>
</comment>
<dbReference type="InterPro" id="IPR011576">
    <property type="entry name" value="Pyridox_Oxase_N"/>
</dbReference>
<dbReference type="InterPro" id="IPR000659">
    <property type="entry name" value="Pyridox_Oxase"/>
</dbReference>
<protein>
    <recommendedName>
        <fullName evidence="5">Pyridoxine/pyridoxamine 5'-phosphate oxidase</fullName>
        <ecNumber evidence="5">1.4.3.5</ecNumber>
    </recommendedName>
    <alternativeName>
        <fullName evidence="5">PNP/PMP oxidase</fullName>
        <shortName evidence="5">PNPOx</shortName>
    </alternativeName>
    <alternativeName>
        <fullName evidence="5">Pyridoxal 5'-phosphate synthase</fullName>
    </alternativeName>
</protein>
<evidence type="ECO:0000256" key="1">
    <source>
        <dbReference type="ARBA" id="ARBA00007301"/>
    </source>
</evidence>
<keyword evidence="5" id="KW-0664">Pyridoxine biosynthesis</keyword>
<comment type="catalytic activity">
    <reaction evidence="5">
        <text>pyridoxamine 5'-phosphate + O2 + H2O = pyridoxal 5'-phosphate + H2O2 + NH4(+)</text>
        <dbReference type="Rhea" id="RHEA:15817"/>
        <dbReference type="ChEBI" id="CHEBI:15377"/>
        <dbReference type="ChEBI" id="CHEBI:15379"/>
        <dbReference type="ChEBI" id="CHEBI:16240"/>
        <dbReference type="ChEBI" id="CHEBI:28938"/>
        <dbReference type="ChEBI" id="CHEBI:58451"/>
        <dbReference type="ChEBI" id="CHEBI:597326"/>
        <dbReference type="EC" id="1.4.3.5"/>
    </reaction>
</comment>
<dbReference type="EMBL" id="MDLC01000040">
    <property type="protein sequence ID" value="ODS23073.1"/>
    <property type="molecule type" value="Genomic_DNA"/>
</dbReference>
<evidence type="ECO:0000256" key="5">
    <source>
        <dbReference type="HAMAP-Rule" id="MF_01629"/>
    </source>
</evidence>
<dbReference type="NCBIfam" id="TIGR00558">
    <property type="entry name" value="pdxH"/>
    <property type="match status" value="1"/>
</dbReference>
<evidence type="ECO:0000256" key="7">
    <source>
        <dbReference type="PIRSR" id="PIRSR000190-2"/>
    </source>
</evidence>
<evidence type="ECO:0000256" key="2">
    <source>
        <dbReference type="ARBA" id="ARBA00022630"/>
    </source>
</evidence>